<evidence type="ECO:0000256" key="2">
    <source>
        <dbReference type="SAM" id="SignalP"/>
    </source>
</evidence>
<evidence type="ECO:0000313" key="4">
    <source>
        <dbReference type="EMBL" id="QOV88686.1"/>
    </source>
</evidence>
<evidence type="ECO:0000256" key="1">
    <source>
        <dbReference type="ARBA" id="ARBA00022801"/>
    </source>
</evidence>
<dbReference type="KEGG" id="hbs:IPV69_20985"/>
<protein>
    <submittedName>
        <fullName evidence="4">Alpha/beta hydrolase</fullName>
    </submittedName>
</protein>
<organism evidence="4 5">
    <name type="scientific">Humisphaera borealis</name>
    <dbReference type="NCBI Taxonomy" id="2807512"/>
    <lineage>
        <taxon>Bacteria</taxon>
        <taxon>Pseudomonadati</taxon>
        <taxon>Planctomycetota</taxon>
        <taxon>Phycisphaerae</taxon>
        <taxon>Tepidisphaerales</taxon>
        <taxon>Tepidisphaeraceae</taxon>
        <taxon>Humisphaera</taxon>
    </lineage>
</organism>
<dbReference type="PANTHER" id="PTHR48081">
    <property type="entry name" value="AB HYDROLASE SUPERFAMILY PROTEIN C4A8.06C"/>
    <property type="match status" value="1"/>
</dbReference>
<gene>
    <name evidence="4" type="ORF">IPV69_20985</name>
</gene>
<accession>A0A7M2WT95</accession>
<name>A0A7M2WT95_9BACT</name>
<dbReference type="GO" id="GO:0016787">
    <property type="term" value="F:hydrolase activity"/>
    <property type="evidence" value="ECO:0007669"/>
    <property type="project" value="UniProtKB-KW"/>
</dbReference>
<feature type="signal peptide" evidence="2">
    <location>
        <begin position="1"/>
        <end position="25"/>
    </location>
</feature>
<reference evidence="4 5" key="1">
    <citation type="submission" date="2020-10" db="EMBL/GenBank/DDBJ databases">
        <title>Wide distribution of Phycisphaera-like planctomycetes from WD2101 soil group in peatlands and genome analysis of the first cultivated representative.</title>
        <authorList>
            <person name="Dedysh S.N."/>
            <person name="Beletsky A.V."/>
            <person name="Ivanova A."/>
            <person name="Kulichevskaya I.S."/>
            <person name="Suzina N.E."/>
            <person name="Philippov D.A."/>
            <person name="Rakitin A.L."/>
            <person name="Mardanov A.V."/>
            <person name="Ravin N.V."/>
        </authorList>
    </citation>
    <scope>NUCLEOTIDE SEQUENCE [LARGE SCALE GENOMIC DNA]</scope>
    <source>
        <strain evidence="4 5">M1803</strain>
    </source>
</reference>
<dbReference type="AlphaFoldDB" id="A0A7M2WT95"/>
<keyword evidence="2" id="KW-0732">Signal</keyword>
<evidence type="ECO:0000313" key="5">
    <source>
        <dbReference type="Proteomes" id="UP000593765"/>
    </source>
</evidence>
<dbReference type="InterPro" id="IPR029058">
    <property type="entry name" value="AB_hydrolase_fold"/>
</dbReference>
<dbReference type="Gene3D" id="3.40.50.1820">
    <property type="entry name" value="alpha/beta hydrolase"/>
    <property type="match status" value="1"/>
</dbReference>
<dbReference type="SUPFAM" id="SSF53474">
    <property type="entry name" value="alpha/beta-Hydrolases"/>
    <property type="match status" value="1"/>
</dbReference>
<dbReference type="Pfam" id="PF20434">
    <property type="entry name" value="BD-FAE"/>
    <property type="match status" value="1"/>
</dbReference>
<dbReference type="RefSeq" id="WP_206291685.1">
    <property type="nucleotide sequence ID" value="NZ_CP063458.1"/>
</dbReference>
<keyword evidence="1 4" id="KW-0378">Hydrolase</keyword>
<evidence type="ECO:0000259" key="3">
    <source>
        <dbReference type="Pfam" id="PF20434"/>
    </source>
</evidence>
<dbReference type="InterPro" id="IPR049492">
    <property type="entry name" value="BD-FAE-like_dom"/>
</dbReference>
<dbReference type="PANTHER" id="PTHR48081:SF6">
    <property type="entry name" value="PEPTIDASE S9 PROLYL OLIGOPEPTIDASE CATALYTIC DOMAIN-CONTAINING PROTEIN"/>
    <property type="match status" value="1"/>
</dbReference>
<keyword evidence="5" id="KW-1185">Reference proteome</keyword>
<dbReference type="EMBL" id="CP063458">
    <property type="protein sequence ID" value="QOV88686.1"/>
    <property type="molecule type" value="Genomic_DNA"/>
</dbReference>
<dbReference type="Proteomes" id="UP000593765">
    <property type="component" value="Chromosome"/>
</dbReference>
<dbReference type="InterPro" id="IPR050300">
    <property type="entry name" value="GDXG_lipolytic_enzyme"/>
</dbReference>
<proteinExistence type="predicted"/>
<sequence length="328" mass="34644">MRYTIGLIGLTVGFATFAHSVAAGADAPVKLLEPKPLTAGHKVVALFPPGHPALKAGPGSDQEEKFNTGGGRVSAVTNIHNPSIELYLAPPDKANGMSVILSPGGGNNTCNVGPEGTDIAAWFNSVGVSCFVHRYRLKPYGSATDALLDTQRAIRTVRANAKEWNIDPNKIGHMGFSAGGEQTARIVLTFDAGKADAADPIDRVSSRPDWVVLVYPGWVPGSLDLSNVPKDLPPTFLVCAGTGDVFHAKQTVEFYNALFEVGKSMKPKPLNIEMHIYGAGAHGGAISPRKGIPFGTWHQRFVEWATDLKLMPAAVPAESSGATPTTGK</sequence>
<feature type="domain" description="BD-FAE-like" evidence="3">
    <location>
        <begin position="86"/>
        <end position="181"/>
    </location>
</feature>
<feature type="chain" id="PRO_5034304210" evidence="2">
    <location>
        <begin position="26"/>
        <end position="328"/>
    </location>
</feature>